<dbReference type="AlphaFoldDB" id="A0A2P6P0B9"/>
<evidence type="ECO:0000256" key="1">
    <source>
        <dbReference type="SAM" id="MobiDB-lite"/>
    </source>
</evidence>
<name>A0A2P6P0B9_9EUKA</name>
<proteinExistence type="predicted"/>
<keyword evidence="3" id="KW-1185">Reference proteome</keyword>
<feature type="region of interest" description="Disordered" evidence="1">
    <location>
        <begin position="69"/>
        <end position="99"/>
    </location>
</feature>
<evidence type="ECO:0000313" key="2">
    <source>
        <dbReference type="EMBL" id="PRP89665.1"/>
    </source>
</evidence>
<gene>
    <name evidence="2" type="ORF">PROFUN_00007</name>
</gene>
<feature type="region of interest" description="Disordered" evidence="1">
    <location>
        <begin position="120"/>
        <end position="142"/>
    </location>
</feature>
<dbReference type="Proteomes" id="UP000241769">
    <property type="component" value="Unassembled WGS sequence"/>
</dbReference>
<reference evidence="2 3" key="1">
    <citation type="journal article" date="2018" name="Genome Biol. Evol.">
        <title>Multiple Roots of Fruiting Body Formation in Amoebozoa.</title>
        <authorList>
            <person name="Hillmann F."/>
            <person name="Forbes G."/>
            <person name="Novohradska S."/>
            <person name="Ferling I."/>
            <person name="Riege K."/>
            <person name="Groth M."/>
            <person name="Westermann M."/>
            <person name="Marz M."/>
            <person name="Spaller T."/>
            <person name="Winckler T."/>
            <person name="Schaap P."/>
            <person name="Glockner G."/>
        </authorList>
    </citation>
    <scope>NUCLEOTIDE SEQUENCE [LARGE SCALE GENOMIC DNA]</scope>
    <source>
        <strain evidence="2 3">Jena</strain>
    </source>
</reference>
<organism evidence="2 3">
    <name type="scientific">Planoprotostelium fungivorum</name>
    <dbReference type="NCBI Taxonomy" id="1890364"/>
    <lineage>
        <taxon>Eukaryota</taxon>
        <taxon>Amoebozoa</taxon>
        <taxon>Evosea</taxon>
        <taxon>Variosea</taxon>
        <taxon>Cavosteliida</taxon>
        <taxon>Cavosteliaceae</taxon>
        <taxon>Planoprotostelium</taxon>
    </lineage>
</organism>
<dbReference type="EMBL" id="MDYQ01000001">
    <property type="protein sequence ID" value="PRP89665.1"/>
    <property type="molecule type" value="Genomic_DNA"/>
</dbReference>
<comment type="caution">
    <text evidence="2">The sequence shown here is derived from an EMBL/GenBank/DDBJ whole genome shotgun (WGS) entry which is preliminary data.</text>
</comment>
<evidence type="ECO:0000313" key="3">
    <source>
        <dbReference type="Proteomes" id="UP000241769"/>
    </source>
</evidence>
<dbReference type="InParanoid" id="A0A2P6P0B9"/>
<accession>A0A2P6P0B9</accession>
<feature type="compositionally biased region" description="Low complexity" evidence="1">
    <location>
        <begin position="131"/>
        <end position="140"/>
    </location>
</feature>
<protein>
    <submittedName>
        <fullName evidence="2">Uncharacterized protein</fullName>
    </submittedName>
</protein>
<sequence>MNNNDIIAPTDIEVAPHSNQAIDHVKAFSQNVVLETYEDCHFYDLDALGLKAPCQELISIAPELQVSLRPVDTSDGPQDKKRKKRTKEHFGRQKLPNNELLTMTEETVTTCWPMEKDVVTSAGRSGDTPTSSQSSQQSSSALCPCRRSGNKDCRNFSGPLCSTCCGKASGFVCCYPHMTAQNSHLPAIIDAAIEKGSTLKITYDSGQNKNRGARNIIPRGWRRNGKTSFNADDLTFSVEARHVSKTFKVAWIRSQSLRSGPDFRVRLSGKKRDQLDRAK</sequence>